<dbReference type="EMBL" id="MVGT01002978">
    <property type="protein sequence ID" value="OVA06038.1"/>
    <property type="molecule type" value="Genomic_DNA"/>
</dbReference>
<name>A0A200Q6F8_MACCD</name>
<proteinExistence type="predicted"/>
<evidence type="ECO:0000313" key="6">
    <source>
        <dbReference type="EMBL" id="OVA06038.1"/>
    </source>
</evidence>
<evidence type="ECO:0000259" key="5">
    <source>
        <dbReference type="SMART" id="SM00769"/>
    </source>
</evidence>
<dbReference type="InParanoid" id="A0A200Q6F8"/>
<keyword evidence="7" id="KW-1185">Reference proteome</keyword>
<comment type="caution">
    <text evidence="6">The sequence shown here is derived from an EMBL/GenBank/DDBJ whole genome shotgun (WGS) entry which is preliminary data.</text>
</comment>
<dbReference type="SMART" id="SM00769">
    <property type="entry name" value="WHy"/>
    <property type="match status" value="1"/>
</dbReference>
<keyword evidence="2" id="KW-0812">Transmembrane</keyword>
<dbReference type="InterPro" id="IPR044839">
    <property type="entry name" value="NDR1-like"/>
</dbReference>
<dbReference type="SUPFAM" id="SSF117070">
    <property type="entry name" value="LEA14-like"/>
    <property type="match status" value="1"/>
</dbReference>
<evidence type="ECO:0000256" key="2">
    <source>
        <dbReference type="ARBA" id="ARBA00022692"/>
    </source>
</evidence>
<comment type="subcellular location">
    <subcellularLocation>
        <location evidence="1">Membrane</location>
        <topology evidence="1">Single-pass membrane protein</topology>
    </subcellularLocation>
</comment>
<reference evidence="6 7" key="1">
    <citation type="journal article" date="2017" name="Mol. Plant">
        <title>The Genome of Medicinal Plant Macleaya cordata Provides New Insights into Benzylisoquinoline Alkaloids Metabolism.</title>
        <authorList>
            <person name="Liu X."/>
            <person name="Liu Y."/>
            <person name="Huang P."/>
            <person name="Ma Y."/>
            <person name="Qing Z."/>
            <person name="Tang Q."/>
            <person name="Cao H."/>
            <person name="Cheng P."/>
            <person name="Zheng Y."/>
            <person name="Yuan Z."/>
            <person name="Zhou Y."/>
            <person name="Liu J."/>
            <person name="Tang Z."/>
            <person name="Zhuo Y."/>
            <person name="Zhang Y."/>
            <person name="Yu L."/>
            <person name="Huang J."/>
            <person name="Yang P."/>
            <person name="Peng Q."/>
            <person name="Zhang J."/>
            <person name="Jiang W."/>
            <person name="Zhang Z."/>
            <person name="Lin K."/>
            <person name="Ro D.K."/>
            <person name="Chen X."/>
            <person name="Xiong X."/>
            <person name="Shang Y."/>
            <person name="Huang S."/>
            <person name="Zeng J."/>
        </authorList>
    </citation>
    <scope>NUCLEOTIDE SEQUENCE [LARGE SCALE GENOMIC DNA]</scope>
    <source>
        <strain evidence="7">cv. BLH2017</strain>
        <tissue evidence="6">Root</tissue>
    </source>
</reference>
<accession>A0A200Q6F8</accession>
<keyword evidence="4" id="KW-0472">Membrane</keyword>
<evidence type="ECO:0000256" key="1">
    <source>
        <dbReference type="ARBA" id="ARBA00004167"/>
    </source>
</evidence>
<feature type="domain" description="Water stress and hypersensitive response" evidence="5">
    <location>
        <begin position="40"/>
        <end position="158"/>
    </location>
</feature>
<dbReference type="OMA" id="HKFEVVI"/>
<organism evidence="6 7">
    <name type="scientific">Macleaya cordata</name>
    <name type="common">Five-seeded plume-poppy</name>
    <name type="synonym">Bocconia cordata</name>
    <dbReference type="NCBI Taxonomy" id="56857"/>
    <lineage>
        <taxon>Eukaryota</taxon>
        <taxon>Viridiplantae</taxon>
        <taxon>Streptophyta</taxon>
        <taxon>Embryophyta</taxon>
        <taxon>Tracheophyta</taxon>
        <taxon>Spermatophyta</taxon>
        <taxon>Magnoliopsida</taxon>
        <taxon>Ranunculales</taxon>
        <taxon>Papaveraceae</taxon>
        <taxon>Papaveroideae</taxon>
        <taxon>Macleaya</taxon>
    </lineage>
</organism>
<dbReference type="Gene3D" id="2.60.40.1820">
    <property type="match status" value="1"/>
</dbReference>
<gene>
    <name evidence="6" type="ORF">BVC80_1707g150</name>
</gene>
<evidence type="ECO:0000256" key="4">
    <source>
        <dbReference type="ARBA" id="ARBA00023136"/>
    </source>
</evidence>
<dbReference type="Proteomes" id="UP000195402">
    <property type="component" value="Unassembled WGS sequence"/>
</dbReference>
<dbReference type="GO" id="GO:0009269">
    <property type="term" value="P:response to desiccation"/>
    <property type="evidence" value="ECO:0007669"/>
    <property type="project" value="InterPro"/>
</dbReference>
<evidence type="ECO:0000313" key="7">
    <source>
        <dbReference type="Proteomes" id="UP000195402"/>
    </source>
</evidence>
<dbReference type="GO" id="GO:0016020">
    <property type="term" value="C:membrane"/>
    <property type="evidence" value="ECO:0007669"/>
    <property type="project" value="UniProtKB-SubCell"/>
</dbReference>
<sequence>MGEKEKWSWRSALIGAATATATAAIILGRPKDPTFHLISIKPKSFKLNLPIVDADLILTVHVTNPNIVPIKYSSSSMSIFYDGSLLGSAQILAGVHPPKSCKLLKLPARLRLSPHASKLLSDVARRELVLDAAVDIGGIAKVLWWDHRFKVHVDSHFIVDPVFLDVLDQENRSSLRLFSG</sequence>
<dbReference type="PANTHER" id="PTHR31234:SF2">
    <property type="entry name" value="OS05G0199100 PROTEIN"/>
    <property type="match status" value="1"/>
</dbReference>
<dbReference type="InterPro" id="IPR013990">
    <property type="entry name" value="WHy-dom"/>
</dbReference>
<dbReference type="Pfam" id="PF03168">
    <property type="entry name" value="LEA_2"/>
    <property type="match status" value="1"/>
</dbReference>
<dbReference type="OrthoDB" id="654824at2759"/>
<dbReference type="GO" id="GO:0098542">
    <property type="term" value="P:defense response to other organism"/>
    <property type="evidence" value="ECO:0007669"/>
    <property type="project" value="InterPro"/>
</dbReference>
<dbReference type="AlphaFoldDB" id="A0A200Q6F8"/>
<keyword evidence="3" id="KW-1133">Transmembrane helix</keyword>
<dbReference type="PANTHER" id="PTHR31234">
    <property type="entry name" value="LATE EMBRYOGENESIS ABUNDANT (LEA) HYDROXYPROLINE-RICH GLYCOPROTEIN FAMILY"/>
    <property type="match status" value="1"/>
</dbReference>
<dbReference type="FunCoup" id="A0A200Q6F8">
    <property type="interactions" value="181"/>
</dbReference>
<protein>
    <submittedName>
        <fullName evidence="6">Late embryogenesis abundant protein</fullName>
    </submittedName>
</protein>
<dbReference type="InterPro" id="IPR004864">
    <property type="entry name" value="LEA_2"/>
</dbReference>
<evidence type="ECO:0000256" key="3">
    <source>
        <dbReference type="ARBA" id="ARBA00022989"/>
    </source>
</evidence>
<dbReference type="STRING" id="56857.A0A200Q6F8"/>